<dbReference type="PANTHER" id="PTHR33244:SF3">
    <property type="entry name" value="PEPTIDASE A2 DOMAIN-CONTAINING PROTEIN"/>
    <property type="match status" value="1"/>
</dbReference>
<proteinExistence type="predicted"/>
<evidence type="ECO:0000313" key="2">
    <source>
        <dbReference type="Proteomes" id="UP001174136"/>
    </source>
</evidence>
<evidence type="ECO:0000313" key="1">
    <source>
        <dbReference type="EMBL" id="KAK0151940.1"/>
    </source>
</evidence>
<name>A0AA47P8B4_MERPO</name>
<sequence length="121" mass="13945">MEYSPAKRLMGRFLRSTLPSYSTVLQPAEPKNARSKIDTKKTQYYNRGAKWLPELHLGSTGHMETEQGWHPAVVTAQGDESRSYDTVPSSGQCYRCNRRHLRKTLHSTQMQRVLTLNCHPR</sequence>
<keyword evidence="2" id="KW-1185">Reference proteome</keyword>
<protein>
    <submittedName>
        <fullName evidence="1">Uncharacterized protein</fullName>
    </submittedName>
</protein>
<dbReference type="Proteomes" id="UP001174136">
    <property type="component" value="Unassembled WGS sequence"/>
</dbReference>
<dbReference type="AlphaFoldDB" id="A0AA47P8B4"/>
<dbReference type="EMBL" id="JAOPHQ010001149">
    <property type="protein sequence ID" value="KAK0151940.1"/>
    <property type="molecule type" value="Genomic_DNA"/>
</dbReference>
<organism evidence="1 2">
    <name type="scientific">Merluccius polli</name>
    <name type="common">Benguela hake</name>
    <name type="synonym">Merluccius cadenati</name>
    <dbReference type="NCBI Taxonomy" id="89951"/>
    <lineage>
        <taxon>Eukaryota</taxon>
        <taxon>Metazoa</taxon>
        <taxon>Chordata</taxon>
        <taxon>Craniata</taxon>
        <taxon>Vertebrata</taxon>
        <taxon>Euteleostomi</taxon>
        <taxon>Actinopterygii</taxon>
        <taxon>Neopterygii</taxon>
        <taxon>Teleostei</taxon>
        <taxon>Neoteleostei</taxon>
        <taxon>Acanthomorphata</taxon>
        <taxon>Zeiogadaria</taxon>
        <taxon>Gadariae</taxon>
        <taxon>Gadiformes</taxon>
        <taxon>Gadoidei</taxon>
        <taxon>Merlucciidae</taxon>
        <taxon>Merluccius</taxon>
    </lineage>
</organism>
<reference evidence="1" key="1">
    <citation type="journal article" date="2023" name="Front. Mar. Sci.">
        <title>A new Merluccius polli reference genome to investigate the effects of global change in West African waters.</title>
        <authorList>
            <person name="Mateo J.L."/>
            <person name="Blanco-Fernandez C."/>
            <person name="Garcia-Vazquez E."/>
            <person name="Machado-Schiaffino G."/>
        </authorList>
    </citation>
    <scope>NUCLEOTIDE SEQUENCE</scope>
    <source>
        <strain evidence="1">C29</strain>
        <tissue evidence="1">Fin</tissue>
    </source>
</reference>
<accession>A0AA47P8B4</accession>
<dbReference type="PANTHER" id="PTHR33244">
    <property type="entry name" value="INTEGRASE CATALYTIC DOMAIN-CONTAINING PROTEIN-RELATED"/>
    <property type="match status" value="1"/>
</dbReference>
<comment type="caution">
    <text evidence="1">The sequence shown here is derived from an EMBL/GenBank/DDBJ whole genome shotgun (WGS) entry which is preliminary data.</text>
</comment>
<gene>
    <name evidence="1" type="ORF">N1851_006680</name>
</gene>